<evidence type="ECO:0000313" key="2">
    <source>
        <dbReference type="EMBL" id="ROP42722.1"/>
    </source>
</evidence>
<dbReference type="RefSeq" id="WP_123747617.1">
    <property type="nucleotide sequence ID" value="NZ_RJKM01000001.1"/>
</dbReference>
<keyword evidence="1" id="KW-0472">Membrane</keyword>
<name>A0A3N1HK73_9PSEU</name>
<feature type="transmembrane region" description="Helical" evidence="1">
    <location>
        <begin position="79"/>
        <end position="103"/>
    </location>
</feature>
<evidence type="ECO:0000313" key="3">
    <source>
        <dbReference type="Proteomes" id="UP000268727"/>
    </source>
</evidence>
<organism evidence="2 3">
    <name type="scientific">Saccharothrix texasensis</name>
    <dbReference type="NCBI Taxonomy" id="103734"/>
    <lineage>
        <taxon>Bacteria</taxon>
        <taxon>Bacillati</taxon>
        <taxon>Actinomycetota</taxon>
        <taxon>Actinomycetes</taxon>
        <taxon>Pseudonocardiales</taxon>
        <taxon>Pseudonocardiaceae</taxon>
        <taxon>Saccharothrix</taxon>
    </lineage>
</organism>
<evidence type="ECO:0000256" key="1">
    <source>
        <dbReference type="SAM" id="Phobius"/>
    </source>
</evidence>
<keyword evidence="3" id="KW-1185">Reference proteome</keyword>
<feature type="transmembrane region" description="Helical" evidence="1">
    <location>
        <begin position="165"/>
        <end position="185"/>
    </location>
</feature>
<sequence>MSEPGVIHDIGYQRYTGPRLGPGYSARSLYVHSVRSAYGLGRSPWAKVLPIGLVGLAGLASLIIVIINSRLSEPVLDYVGVASTFTFAATVFVAVVAPELVSVDLRTKLVQLYLSRPLSRSGYALTKVAALATATFLLFAVPMLIMFVGMAFGTDDGVPGVLEEFGGLLVGLLAAAVHAVLLSALGLPIASLSGRRVFATGMIIGVFLLTAPISAVLRELDSGTIGSLAGLLDPTSLLNGVDQWLFGVDVDIVPIGSFGPVYGLVAVGLTALGTMVAVWRYRGIKS</sequence>
<gene>
    <name evidence="2" type="ORF">EDD40_8232</name>
</gene>
<keyword evidence="1" id="KW-0812">Transmembrane</keyword>
<feature type="transmembrane region" description="Helical" evidence="1">
    <location>
        <begin position="124"/>
        <end position="153"/>
    </location>
</feature>
<feature type="transmembrane region" description="Helical" evidence="1">
    <location>
        <begin position="48"/>
        <end position="67"/>
    </location>
</feature>
<reference evidence="2 3" key="1">
    <citation type="submission" date="2018-11" db="EMBL/GenBank/DDBJ databases">
        <title>Sequencing the genomes of 1000 actinobacteria strains.</title>
        <authorList>
            <person name="Klenk H.-P."/>
        </authorList>
    </citation>
    <scope>NUCLEOTIDE SEQUENCE [LARGE SCALE GENOMIC DNA]</scope>
    <source>
        <strain evidence="2 3">DSM 44231</strain>
    </source>
</reference>
<feature type="transmembrane region" description="Helical" evidence="1">
    <location>
        <begin position="197"/>
        <end position="217"/>
    </location>
</feature>
<keyword evidence="1" id="KW-1133">Transmembrane helix</keyword>
<dbReference type="EMBL" id="RJKM01000001">
    <property type="protein sequence ID" value="ROP42722.1"/>
    <property type="molecule type" value="Genomic_DNA"/>
</dbReference>
<accession>A0A3N1HK73</accession>
<dbReference type="AlphaFoldDB" id="A0A3N1HK73"/>
<feature type="transmembrane region" description="Helical" evidence="1">
    <location>
        <begin position="261"/>
        <end position="281"/>
    </location>
</feature>
<dbReference type="OrthoDB" id="5495463at2"/>
<proteinExistence type="predicted"/>
<protein>
    <submittedName>
        <fullName evidence="2">ABC-2 type transport system permease protein</fullName>
    </submittedName>
</protein>
<comment type="caution">
    <text evidence="2">The sequence shown here is derived from an EMBL/GenBank/DDBJ whole genome shotgun (WGS) entry which is preliminary data.</text>
</comment>
<dbReference type="Proteomes" id="UP000268727">
    <property type="component" value="Unassembled WGS sequence"/>
</dbReference>